<organism evidence="3 4">
    <name type="scientific">Beutenbergia cavernae (strain ATCC BAA-8 / DSM 12333 / CCUG 43141 / JCM 11478 / NBRC 16432 / NCIMB 13614 / HKI 0122)</name>
    <dbReference type="NCBI Taxonomy" id="471853"/>
    <lineage>
        <taxon>Bacteria</taxon>
        <taxon>Bacillati</taxon>
        <taxon>Actinomycetota</taxon>
        <taxon>Actinomycetes</taxon>
        <taxon>Micrococcales</taxon>
        <taxon>Beutenbergiaceae</taxon>
        <taxon>Beutenbergia</taxon>
    </lineage>
</organism>
<evidence type="ECO:0000256" key="1">
    <source>
        <dbReference type="ARBA" id="ARBA00006817"/>
    </source>
</evidence>
<dbReference type="Gene3D" id="3.30.530.20">
    <property type="match status" value="1"/>
</dbReference>
<keyword evidence="4" id="KW-1185">Reference proteome</keyword>
<accession>C5BWE9</accession>
<dbReference type="RefSeq" id="WP_012725387.1">
    <property type="nucleotide sequence ID" value="NC_012669.1"/>
</dbReference>
<name>C5BWE9_BEUC1</name>
<dbReference type="HOGENOM" id="CLU_108923_3_3_11"/>
<dbReference type="InterPro" id="IPR013538">
    <property type="entry name" value="ASHA1/2-like_C"/>
</dbReference>
<dbReference type="CDD" id="cd08899">
    <property type="entry name" value="SRPBCC_CalC_Aha1-like_6"/>
    <property type="match status" value="1"/>
</dbReference>
<dbReference type="OrthoDB" id="8117292at2"/>
<dbReference type="AlphaFoldDB" id="C5BWE9"/>
<reference evidence="3 4" key="1">
    <citation type="journal article" date="2009" name="Stand. Genomic Sci.">
        <title>Complete genome sequence of Beutenbergia cavernae type strain (HKI 0122).</title>
        <authorList>
            <person name="Land M."/>
            <person name="Pukall R."/>
            <person name="Abt B."/>
            <person name="Goker M."/>
            <person name="Rohde M."/>
            <person name="Glavina Del Rio T."/>
            <person name="Tice H."/>
            <person name="Copeland A."/>
            <person name="Cheng J.F."/>
            <person name="Lucas S."/>
            <person name="Chen F."/>
            <person name="Nolan M."/>
            <person name="Bruce D."/>
            <person name="Goodwin L."/>
            <person name="Pitluck S."/>
            <person name="Ivanova N."/>
            <person name="Mavromatis K."/>
            <person name="Ovchinnikova G."/>
            <person name="Pati A."/>
            <person name="Chen A."/>
            <person name="Palaniappan K."/>
            <person name="Hauser L."/>
            <person name="Chang Y.J."/>
            <person name="Jefferies C.C."/>
            <person name="Saunders E."/>
            <person name="Brettin T."/>
            <person name="Detter J.C."/>
            <person name="Han C."/>
            <person name="Chain P."/>
            <person name="Bristow J."/>
            <person name="Eisen J.A."/>
            <person name="Markowitz V."/>
            <person name="Hugenholtz P."/>
            <person name="Kyrpides N.C."/>
            <person name="Klenk H.P."/>
            <person name="Lapidus A."/>
        </authorList>
    </citation>
    <scope>NUCLEOTIDE SEQUENCE [LARGE SCALE GENOMIC DNA]</scope>
    <source>
        <strain evidence="4">ATCC BAA-8 / DSM 12333 / NBRC 16432</strain>
    </source>
</reference>
<evidence type="ECO:0000259" key="2">
    <source>
        <dbReference type="Pfam" id="PF08327"/>
    </source>
</evidence>
<gene>
    <name evidence="3" type="ordered locus">Bcav_0343</name>
</gene>
<comment type="similarity">
    <text evidence="1">Belongs to the AHA1 family.</text>
</comment>
<sequence>MSITGTVTTSRSGRDLTLHRTFRAPIDDVWAAVTESERLDRWIGRYDGAASAGATVRFTMTAEDGDPEGDIRILACDAPRHLAVEMVDEHGTWNIELGLVESGGVTTLTFVQHLTPEVDVSSVGPGWEFYLDALVAAETGGETPSFDSYFPAMQEPYRRAAGV</sequence>
<dbReference type="Proteomes" id="UP000007962">
    <property type="component" value="Chromosome"/>
</dbReference>
<dbReference type="EMBL" id="CP001618">
    <property type="protein sequence ID" value="ACQ78607.1"/>
    <property type="molecule type" value="Genomic_DNA"/>
</dbReference>
<dbReference type="SUPFAM" id="SSF55961">
    <property type="entry name" value="Bet v1-like"/>
    <property type="match status" value="1"/>
</dbReference>
<dbReference type="Pfam" id="PF08327">
    <property type="entry name" value="AHSA1"/>
    <property type="match status" value="1"/>
</dbReference>
<evidence type="ECO:0000313" key="4">
    <source>
        <dbReference type="Proteomes" id="UP000007962"/>
    </source>
</evidence>
<proteinExistence type="inferred from homology"/>
<evidence type="ECO:0000313" key="3">
    <source>
        <dbReference type="EMBL" id="ACQ78607.1"/>
    </source>
</evidence>
<protein>
    <submittedName>
        <fullName evidence="3">Activator of Hsp90 ATPase 1 family protein</fullName>
    </submittedName>
</protein>
<dbReference type="InterPro" id="IPR023393">
    <property type="entry name" value="START-like_dom_sf"/>
</dbReference>
<feature type="domain" description="Activator of Hsp90 ATPase homologue 1/2-like C-terminal" evidence="2">
    <location>
        <begin position="23"/>
        <end position="136"/>
    </location>
</feature>
<dbReference type="KEGG" id="bcv:Bcav_0343"/>
<dbReference type="eggNOG" id="COG3832">
    <property type="taxonomic scope" value="Bacteria"/>
</dbReference>
<dbReference type="STRING" id="471853.Bcav_0343"/>